<accession>A0ABN8HND3</accession>
<gene>
    <name evidence="1" type="ORF">IPOD504_LOCUS1333</name>
</gene>
<evidence type="ECO:0000313" key="2">
    <source>
        <dbReference type="Proteomes" id="UP000837857"/>
    </source>
</evidence>
<name>A0ABN8HND3_9NEOP</name>
<reference evidence="1" key="1">
    <citation type="submission" date="2022-03" db="EMBL/GenBank/DDBJ databases">
        <authorList>
            <person name="Martin H S."/>
        </authorList>
    </citation>
    <scope>NUCLEOTIDE SEQUENCE</scope>
</reference>
<sequence length="120" mass="11998">MNRWRVVVPAVRVGLASPAAHLVVPVGPAVRAVVVPVGLAVRVAHRAAPVVGPADRAAALAVVALVVRAVDPVAHDPAARAVVRAVGLAAGRAAALVGPVALVAAPVDRVDPVELPYPLL</sequence>
<evidence type="ECO:0000313" key="1">
    <source>
        <dbReference type="EMBL" id="CAH2037822.1"/>
    </source>
</evidence>
<keyword evidence="2" id="KW-1185">Reference proteome</keyword>
<dbReference type="EMBL" id="OW152822">
    <property type="protein sequence ID" value="CAH2037822.1"/>
    <property type="molecule type" value="Genomic_DNA"/>
</dbReference>
<feature type="non-terminal residue" evidence="1">
    <location>
        <position position="120"/>
    </location>
</feature>
<protein>
    <submittedName>
        <fullName evidence="1">Uncharacterized protein</fullName>
    </submittedName>
</protein>
<organism evidence="1 2">
    <name type="scientific">Iphiclides podalirius</name>
    <name type="common">scarce swallowtail</name>
    <dbReference type="NCBI Taxonomy" id="110791"/>
    <lineage>
        <taxon>Eukaryota</taxon>
        <taxon>Metazoa</taxon>
        <taxon>Ecdysozoa</taxon>
        <taxon>Arthropoda</taxon>
        <taxon>Hexapoda</taxon>
        <taxon>Insecta</taxon>
        <taxon>Pterygota</taxon>
        <taxon>Neoptera</taxon>
        <taxon>Endopterygota</taxon>
        <taxon>Lepidoptera</taxon>
        <taxon>Glossata</taxon>
        <taxon>Ditrysia</taxon>
        <taxon>Papilionoidea</taxon>
        <taxon>Papilionidae</taxon>
        <taxon>Papilioninae</taxon>
        <taxon>Iphiclides</taxon>
    </lineage>
</organism>
<dbReference type="Proteomes" id="UP000837857">
    <property type="component" value="Chromosome 10"/>
</dbReference>
<proteinExistence type="predicted"/>